<accession>A0A1F5G7Q8</accession>
<feature type="transmembrane region" description="Helical" evidence="1">
    <location>
        <begin position="197"/>
        <end position="216"/>
    </location>
</feature>
<dbReference type="EMBL" id="MFBD01000042">
    <property type="protein sequence ID" value="OGD87900.1"/>
    <property type="molecule type" value="Genomic_DNA"/>
</dbReference>
<sequence length="293" mass="33461">MNLITNWDPIISILVFIVSSILALFLYYRTGRHELVDDEILFDSSIIGLIGALVGGRITDFALRPDFYGFSLSKLFFFNVYGGFDWYGAILGLVVAIFLLLRKRNINFWFILDLISVPLVFAAILVSIANYLIFNSRVALIYAVVLLIIFWTLKRLAKIKRNYGFFFSTVLILVSLLNISMFRLVEAKYKVFGKAEYNLLLPIFVLIVSTLLFYLLSARKFKDDLKNLMGLIILGLFKLKRILTSFSEANQVARVILLSPLYLSKFTFDLVKLVGKEIQLSLSELAQVFGVKK</sequence>
<proteinExistence type="predicted"/>
<feature type="transmembrane region" description="Helical" evidence="1">
    <location>
        <begin position="108"/>
        <end position="128"/>
    </location>
</feature>
<dbReference type="STRING" id="1797714.A3D04_01820"/>
<keyword evidence="1" id="KW-0812">Transmembrane</keyword>
<evidence type="ECO:0000256" key="1">
    <source>
        <dbReference type="SAM" id="Phobius"/>
    </source>
</evidence>
<reference evidence="2 3" key="1">
    <citation type="journal article" date="2016" name="Nat. Commun.">
        <title>Thousands of microbial genomes shed light on interconnected biogeochemical processes in an aquifer system.</title>
        <authorList>
            <person name="Anantharaman K."/>
            <person name="Brown C.T."/>
            <person name="Hug L.A."/>
            <person name="Sharon I."/>
            <person name="Castelle C.J."/>
            <person name="Probst A.J."/>
            <person name="Thomas B.C."/>
            <person name="Singh A."/>
            <person name="Wilkins M.J."/>
            <person name="Karaoz U."/>
            <person name="Brodie E.L."/>
            <person name="Williams K.H."/>
            <person name="Hubbard S.S."/>
            <person name="Banfield J.F."/>
        </authorList>
    </citation>
    <scope>NUCLEOTIDE SEQUENCE [LARGE SCALE GENOMIC DNA]</scope>
</reference>
<protein>
    <recommendedName>
        <fullName evidence="4">Prolipoprotein diacylglyceryl transferase</fullName>
    </recommendedName>
</protein>
<evidence type="ECO:0008006" key="4">
    <source>
        <dbReference type="Google" id="ProtNLM"/>
    </source>
</evidence>
<evidence type="ECO:0000313" key="2">
    <source>
        <dbReference type="EMBL" id="OGD87900.1"/>
    </source>
</evidence>
<feature type="transmembrane region" description="Helical" evidence="1">
    <location>
        <begin position="6"/>
        <end position="28"/>
    </location>
</feature>
<evidence type="ECO:0000313" key="3">
    <source>
        <dbReference type="Proteomes" id="UP000177369"/>
    </source>
</evidence>
<feature type="transmembrane region" description="Helical" evidence="1">
    <location>
        <begin position="165"/>
        <end position="185"/>
    </location>
</feature>
<dbReference type="InterPro" id="IPR001640">
    <property type="entry name" value="Lgt"/>
</dbReference>
<dbReference type="GO" id="GO:0005886">
    <property type="term" value="C:plasma membrane"/>
    <property type="evidence" value="ECO:0007669"/>
    <property type="project" value="InterPro"/>
</dbReference>
<gene>
    <name evidence="2" type="ORF">A3D04_01820</name>
</gene>
<comment type="caution">
    <text evidence="2">The sequence shown here is derived from an EMBL/GenBank/DDBJ whole genome shotgun (WGS) entry which is preliminary data.</text>
</comment>
<feature type="transmembrane region" description="Helical" evidence="1">
    <location>
        <begin position="40"/>
        <end position="58"/>
    </location>
</feature>
<dbReference type="GO" id="GO:0008961">
    <property type="term" value="F:phosphatidylglycerol-prolipoprotein diacylglyceryl transferase activity"/>
    <property type="evidence" value="ECO:0007669"/>
    <property type="project" value="InterPro"/>
</dbReference>
<dbReference type="Pfam" id="PF01790">
    <property type="entry name" value="LGT"/>
    <property type="match status" value="1"/>
</dbReference>
<keyword evidence="1" id="KW-0472">Membrane</keyword>
<feature type="transmembrane region" description="Helical" evidence="1">
    <location>
        <begin position="78"/>
        <end position="101"/>
    </location>
</feature>
<dbReference type="GO" id="GO:0042158">
    <property type="term" value="P:lipoprotein biosynthetic process"/>
    <property type="evidence" value="ECO:0007669"/>
    <property type="project" value="InterPro"/>
</dbReference>
<organism evidence="2 3">
    <name type="scientific">Candidatus Curtissbacteria bacterium RIFCSPHIGHO2_02_FULL_40_16b</name>
    <dbReference type="NCBI Taxonomy" id="1797714"/>
    <lineage>
        <taxon>Bacteria</taxon>
        <taxon>Candidatus Curtissiibacteriota</taxon>
    </lineage>
</organism>
<dbReference type="Proteomes" id="UP000177369">
    <property type="component" value="Unassembled WGS sequence"/>
</dbReference>
<keyword evidence="1" id="KW-1133">Transmembrane helix</keyword>
<feature type="transmembrane region" description="Helical" evidence="1">
    <location>
        <begin position="134"/>
        <end position="153"/>
    </location>
</feature>
<dbReference type="AlphaFoldDB" id="A0A1F5G7Q8"/>
<name>A0A1F5G7Q8_9BACT</name>